<keyword evidence="2" id="KW-1185">Reference proteome</keyword>
<evidence type="ECO:0000313" key="1">
    <source>
        <dbReference type="EMBL" id="KAJ3641382.1"/>
    </source>
</evidence>
<gene>
    <name evidence="1" type="ORF">Zmor_027892</name>
</gene>
<reference evidence="1" key="1">
    <citation type="journal article" date="2023" name="G3 (Bethesda)">
        <title>Whole genome assemblies of Zophobas morio and Tenebrio molitor.</title>
        <authorList>
            <person name="Kaur S."/>
            <person name="Stinson S.A."/>
            <person name="diCenzo G.C."/>
        </authorList>
    </citation>
    <scope>NUCLEOTIDE SEQUENCE</scope>
    <source>
        <strain evidence="1">QUZm001</strain>
    </source>
</reference>
<comment type="caution">
    <text evidence="1">The sequence shown here is derived from an EMBL/GenBank/DDBJ whole genome shotgun (WGS) entry which is preliminary data.</text>
</comment>
<organism evidence="1 2">
    <name type="scientific">Zophobas morio</name>
    <dbReference type="NCBI Taxonomy" id="2755281"/>
    <lineage>
        <taxon>Eukaryota</taxon>
        <taxon>Metazoa</taxon>
        <taxon>Ecdysozoa</taxon>
        <taxon>Arthropoda</taxon>
        <taxon>Hexapoda</taxon>
        <taxon>Insecta</taxon>
        <taxon>Pterygota</taxon>
        <taxon>Neoptera</taxon>
        <taxon>Endopterygota</taxon>
        <taxon>Coleoptera</taxon>
        <taxon>Polyphaga</taxon>
        <taxon>Cucujiformia</taxon>
        <taxon>Tenebrionidae</taxon>
        <taxon>Zophobas</taxon>
    </lineage>
</organism>
<accession>A0AA38HRT4</accession>
<sequence>MFGYRTSVVNSTPDLFTDWVDVTELRKQVVLRTQEDQQRQKQRFDAHRSNSTVFAIGDLVLLKISSIVGSGNSRKLLLKWKGPFQINKVLGADRYEVGDILGSTRSRIPYKGTYAVEHLKPWLLLEE</sequence>
<dbReference type="AlphaFoldDB" id="A0AA38HRT4"/>
<name>A0AA38HRT4_9CUCU</name>
<evidence type="ECO:0000313" key="2">
    <source>
        <dbReference type="Proteomes" id="UP001168821"/>
    </source>
</evidence>
<protein>
    <submittedName>
        <fullName evidence="1">Uncharacterized protein</fullName>
    </submittedName>
</protein>
<dbReference type="Proteomes" id="UP001168821">
    <property type="component" value="Unassembled WGS sequence"/>
</dbReference>
<dbReference type="EMBL" id="JALNTZ010000009">
    <property type="protein sequence ID" value="KAJ3641382.1"/>
    <property type="molecule type" value="Genomic_DNA"/>
</dbReference>
<proteinExistence type="predicted"/>